<sequence length="938" mass="106644">MAIEKGIAHRPGVFKQTNKEHKHGRHRSKGSINVSSKGKVSVKTITKKNKHELNREQRRNKATQIRQNKRDEVLAKKRSLGGMEHAPFLVCVVPLNKLIDPSTALTLLSQCDDDSIVTRSAMGVTHFSMPRFKQKFAFVMPTLDKDFAVLDALKVADTILFLISASSGHEDNDLVIDKWGESIITSSFAQGLPTPIIALTDLESIALKKRQEQKQQIQKLVNKWLPEEKLMVLDKNIDGINLLRRIGNQKRKPVLYRDRRPHLLGEEVEYITDSQGTTGTLKITGYLRGSTSLSVNQLIHIPGLGDFQMSQIDIANDPHKHDKTKNRDVVSMDSDEQVVRILEKCDPAKQESLDSENIPDPMDAEQTWPTNEELDMADKEQKLKKIKKVPKGWSDYQAAWIPDDDAEFQQDESEDGEEESVDGYMDAMSEEKSEKSEEEGDKDFDSVTVSEVAINDEKYDKEMDFYAEREALAKLKAAKSDRQFPDEIDTPLDQPARVRFQKYRGLESFRTSPWDVKENLPSDYARIFQFQNFDRTKKRVLKEQENKDGALSGWYLTVHVKNVSQLMWSTFQKSGSPLVLFGLFPHEHKMSAVNVVLRRTADYDLPVKSKERLVFQCGYRRFAVNPVFSSHTNGQKHKVTVIAIASIATSHPVTTTIASQEGIHPPLQPDSYQLYETPLTFQLPRAEPNPVPFYAPEPQTLLVAPREDQEPDYYQVPIPNQELIAPAEGAWNPDSNPKFYYEVPAVLTKQEVPTKQFPKKFNKEVHLKLKPYASKPKQELLLQPIDEEVYVQRQRNLQKVVDQLNKKENRKLIQEIPKKPLEDPVPASSDLEGQAEEANFEKGLSEQLTSSLGIPAASQGSPAGERLQFHMAGHDGPLSYKWGYDTGKGHNRQFRFEEKDKEGVVKGHYGYYDKQGKLQVIHYDAHPLGGFHSENSNS</sequence>
<comment type="subcellular location">
    <subcellularLocation>
        <location evidence="1">Nucleus</location>
        <location evidence="1">Nucleolus</location>
    </subcellularLocation>
</comment>
<dbReference type="GO" id="GO:0005730">
    <property type="term" value="C:nucleolus"/>
    <property type="evidence" value="ECO:0007669"/>
    <property type="project" value="UniProtKB-SubCell"/>
</dbReference>
<evidence type="ECO:0000256" key="4">
    <source>
        <dbReference type="ARBA" id="ARBA00037087"/>
    </source>
</evidence>
<dbReference type="InterPro" id="IPR030387">
    <property type="entry name" value="G_Bms1/Tsr1_dom"/>
</dbReference>
<feature type="region of interest" description="Disordered" evidence="8">
    <location>
        <begin position="407"/>
        <end position="445"/>
    </location>
</feature>
<gene>
    <name evidence="10" type="ORF">PHAECO_LOCUS1840</name>
</gene>
<evidence type="ECO:0000259" key="9">
    <source>
        <dbReference type="PROSITE" id="PS51714"/>
    </source>
</evidence>
<proteinExistence type="inferred from homology"/>
<comment type="similarity">
    <text evidence="5">Belongs to the TRAFAC class translation factor GTPase superfamily. Bms1-like GTPase family. TSR1 subfamily.</text>
</comment>
<dbReference type="Pfam" id="PF08142">
    <property type="entry name" value="AARP2CN"/>
    <property type="match status" value="1"/>
</dbReference>
<keyword evidence="2" id="KW-0690">Ribosome biogenesis</keyword>
<dbReference type="GO" id="GO:0003924">
    <property type="term" value="F:GTPase activity"/>
    <property type="evidence" value="ECO:0007669"/>
    <property type="project" value="TreeGrafter"/>
</dbReference>
<dbReference type="GO" id="GO:0042302">
    <property type="term" value="F:structural constituent of cuticle"/>
    <property type="evidence" value="ECO:0007669"/>
    <property type="project" value="UniProtKB-UniRule"/>
</dbReference>
<feature type="domain" description="Bms1-type G" evidence="9">
    <location>
        <begin position="86"/>
        <end position="252"/>
    </location>
</feature>
<dbReference type="Pfam" id="PF04950">
    <property type="entry name" value="RIBIOP_C"/>
    <property type="match status" value="1"/>
</dbReference>
<dbReference type="SMART" id="SM00785">
    <property type="entry name" value="AARP2CN"/>
    <property type="match status" value="1"/>
</dbReference>
<keyword evidence="11" id="KW-1185">Reference proteome</keyword>
<dbReference type="PANTHER" id="PTHR12858">
    <property type="entry name" value="RIBOSOME BIOGENESIS PROTEIN"/>
    <property type="match status" value="1"/>
</dbReference>
<evidence type="ECO:0000256" key="1">
    <source>
        <dbReference type="ARBA" id="ARBA00004604"/>
    </source>
</evidence>
<evidence type="ECO:0000313" key="11">
    <source>
        <dbReference type="Proteomes" id="UP001153737"/>
    </source>
</evidence>
<dbReference type="AlphaFoldDB" id="A0A9N9S9T9"/>
<dbReference type="InterPro" id="IPR039761">
    <property type="entry name" value="Bms1/Tsr1"/>
</dbReference>
<evidence type="ECO:0000256" key="8">
    <source>
        <dbReference type="SAM" id="MobiDB-lite"/>
    </source>
</evidence>
<dbReference type="OrthoDB" id="119302at2759"/>
<feature type="region of interest" description="Disordered" evidence="8">
    <location>
        <begin position="346"/>
        <end position="366"/>
    </location>
</feature>
<reference evidence="10" key="2">
    <citation type="submission" date="2022-10" db="EMBL/GenBank/DDBJ databases">
        <authorList>
            <consortium name="ENA_rothamsted_submissions"/>
            <consortium name="culmorum"/>
            <person name="King R."/>
        </authorList>
    </citation>
    <scope>NUCLEOTIDE SEQUENCE</scope>
</reference>
<dbReference type="Proteomes" id="UP001153737">
    <property type="component" value="Chromosome 10"/>
</dbReference>
<evidence type="ECO:0000256" key="7">
    <source>
        <dbReference type="PROSITE-ProRule" id="PRU00497"/>
    </source>
</evidence>
<dbReference type="InterPro" id="IPR000618">
    <property type="entry name" value="Insect_cuticle"/>
</dbReference>
<accession>A0A9N9S9T9</accession>
<dbReference type="InterPro" id="IPR007034">
    <property type="entry name" value="BMS1_TSR1_C"/>
</dbReference>
<comment type="function">
    <text evidence="4">Required during maturation of the 40S ribosomal subunit in the nucleolus.</text>
</comment>
<organism evidence="10 11">
    <name type="scientific">Phaedon cochleariae</name>
    <name type="common">Mustard beetle</name>
    <dbReference type="NCBI Taxonomy" id="80249"/>
    <lineage>
        <taxon>Eukaryota</taxon>
        <taxon>Metazoa</taxon>
        <taxon>Ecdysozoa</taxon>
        <taxon>Arthropoda</taxon>
        <taxon>Hexapoda</taxon>
        <taxon>Insecta</taxon>
        <taxon>Pterygota</taxon>
        <taxon>Neoptera</taxon>
        <taxon>Endopterygota</taxon>
        <taxon>Coleoptera</taxon>
        <taxon>Polyphaga</taxon>
        <taxon>Cucujiformia</taxon>
        <taxon>Chrysomeloidea</taxon>
        <taxon>Chrysomelidae</taxon>
        <taxon>Chrysomelinae</taxon>
        <taxon>Chrysomelini</taxon>
        <taxon>Phaedon</taxon>
    </lineage>
</organism>
<keyword evidence="3" id="KW-0539">Nucleus</keyword>
<evidence type="ECO:0000313" key="10">
    <source>
        <dbReference type="EMBL" id="CAG9814514.1"/>
    </source>
</evidence>
<dbReference type="InterPro" id="IPR012948">
    <property type="entry name" value="AARP2CN"/>
</dbReference>
<dbReference type="Pfam" id="PF22298">
    <property type="entry name" value="Tsr1_G-like"/>
    <property type="match status" value="1"/>
</dbReference>
<reference evidence="10" key="1">
    <citation type="submission" date="2022-01" db="EMBL/GenBank/DDBJ databases">
        <authorList>
            <person name="King R."/>
        </authorList>
    </citation>
    <scope>NUCLEOTIDE SEQUENCE</scope>
</reference>
<feature type="compositionally biased region" description="Basic residues" evidence="8">
    <location>
        <begin position="20"/>
        <end position="29"/>
    </location>
</feature>
<evidence type="ECO:0000256" key="2">
    <source>
        <dbReference type="ARBA" id="ARBA00022517"/>
    </source>
</evidence>
<dbReference type="EMBL" id="OU896716">
    <property type="protein sequence ID" value="CAG9814514.1"/>
    <property type="molecule type" value="Genomic_DNA"/>
</dbReference>
<name>A0A9N9S9T9_PHACE</name>
<feature type="region of interest" description="Disordered" evidence="8">
    <location>
        <begin position="1"/>
        <end position="40"/>
    </location>
</feature>
<dbReference type="GO" id="GO:0034511">
    <property type="term" value="F:U3 snoRNA binding"/>
    <property type="evidence" value="ECO:0007669"/>
    <property type="project" value="TreeGrafter"/>
</dbReference>
<dbReference type="PROSITE" id="PS51155">
    <property type="entry name" value="CHIT_BIND_RR_2"/>
    <property type="match status" value="1"/>
</dbReference>
<dbReference type="Pfam" id="PF00379">
    <property type="entry name" value="Chitin_bind_4"/>
    <property type="match status" value="1"/>
</dbReference>
<dbReference type="PROSITE" id="PS51714">
    <property type="entry name" value="G_BMS1"/>
    <property type="match status" value="1"/>
</dbReference>
<evidence type="ECO:0000256" key="5">
    <source>
        <dbReference type="ARBA" id="ARBA00038288"/>
    </source>
</evidence>
<dbReference type="GO" id="GO:0030688">
    <property type="term" value="C:preribosome, small subunit precursor"/>
    <property type="evidence" value="ECO:0007669"/>
    <property type="project" value="TreeGrafter"/>
</dbReference>
<dbReference type="PANTHER" id="PTHR12858:SF1">
    <property type="entry name" value="PRE-RRNA-PROCESSING PROTEIN TSR1 HOMOLOG"/>
    <property type="match status" value="1"/>
</dbReference>
<protein>
    <recommendedName>
        <fullName evidence="6">Pre-rRNA-processing protein TSR1 homolog</fullName>
    </recommendedName>
</protein>
<feature type="compositionally biased region" description="Acidic residues" evidence="8">
    <location>
        <begin position="407"/>
        <end position="421"/>
    </location>
</feature>
<dbReference type="GO" id="GO:0000479">
    <property type="term" value="P:endonucleolytic cleavage of tricistronic rRNA transcript (SSU-rRNA, 5.8S rRNA, LSU-rRNA)"/>
    <property type="evidence" value="ECO:0007669"/>
    <property type="project" value="TreeGrafter"/>
</dbReference>
<dbReference type="GO" id="GO:0005525">
    <property type="term" value="F:GTP binding"/>
    <property type="evidence" value="ECO:0007669"/>
    <property type="project" value="TreeGrafter"/>
</dbReference>
<keyword evidence="7" id="KW-0193">Cuticle</keyword>
<dbReference type="SMART" id="SM01362">
    <property type="entry name" value="DUF663"/>
    <property type="match status" value="1"/>
</dbReference>
<dbReference type="GO" id="GO:0000462">
    <property type="term" value="P:maturation of SSU-rRNA from tricistronic rRNA transcript (SSU-rRNA, 5.8S rRNA, LSU-rRNA)"/>
    <property type="evidence" value="ECO:0007669"/>
    <property type="project" value="TreeGrafter"/>
</dbReference>
<evidence type="ECO:0000256" key="6">
    <source>
        <dbReference type="ARBA" id="ARBA00040070"/>
    </source>
</evidence>
<evidence type="ECO:0000256" key="3">
    <source>
        <dbReference type="ARBA" id="ARBA00023242"/>
    </source>
</evidence>